<dbReference type="Proteomes" id="UP001638806">
    <property type="component" value="Unassembled WGS sequence"/>
</dbReference>
<organism evidence="1 2">
    <name type="scientific">Purpureocillium lilacinum</name>
    <name type="common">Paecilomyces lilacinus</name>
    <dbReference type="NCBI Taxonomy" id="33203"/>
    <lineage>
        <taxon>Eukaryota</taxon>
        <taxon>Fungi</taxon>
        <taxon>Dikarya</taxon>
        <taxon>Ascomycota</taxon>
        <taxon>Pezizomycotina</taxon>
        <taxon>Sordariomycetes</taxon>
        <taxon>Hypocreomycetidae</taxon>
        <taxon>Hypocreales</taxon>
        <taxon>Ophiocordycipitaceae</taxon>
        <taxon>Purpureocillium</taxon>
    </lineage>
</organism>
<evidence type="ECO:0000313" key="2">
    <source>
        <dbReference type="Proteomes" id="UP001638806"/>
    </source>
</evidence>
<accession>A0ACC4E749</accession>
<reference evidence="1" key="1">
    <citation type="submission" date="2024-12" db="EMBL/GenBank/DDBJ databases">
        <title>Comparative genomics and development of molecular markers within Purpureocillium lilacinum and among Purpureocillium species.</title>
        <authorList>
            <person name="Yeh Z.-Y."/>
            <person name="Ni N.-T."/>
            <person name="Lo P.-H."/>
            <person name="Mushyakhwo K."/>
            <person name="Lin C.-F."/>
            <person name="Nai Y.-S."/>
        </authorList>
    </citation>
    <scope>NUCLEOTIDE SEQUENCE</scope>
    <source>
        <strain evidence="1">NCHU-NPUST-175</strain>
    </source>
</reference>
<proteinExistence type="predicted"/>
<comment type="caution">
    <text evidence="1">The sequence shown here is derived from an EMBL/GenBank/DDBJ whole genome shotgun (WGS) entry which is preliminary data.</text>
</comment>
<protein>
    <submittedName>
        <fullName evidence="1">Uncharacterized protein</fullName>
    </submittedName>
</protein>
<sequence>MYFVSVPALLTHAFESHLAAHARSRLTTNTNGLCSQGAECRRRPKPKSARLSLDDRRDRAPAPCDCIRSFPPFIDCSNRANETSRDDASRDEPNRLRLYEPATSCVIFNWDRAQA</sequence>
<name>A0ACC4E749_PURLI</name>
<dbReference type="EMBL" id="JBGNUJ010000002">
    <property type="protein sequence ID" value="KAL3964486.1"/>
    <property type="molecule type" value="Genomic_DNA"/>
</dbReference>
<keyword evidence="2" id="KW-1185">Reference proteome</keyword>
<evidence type="ECO:0000313" key="1">
    <source>
        <dbReference type="EMBL" id="KAL3964486.1"/>
    </source>
</evidence>
<gene>
    <name evidence="1" type="ORF">ACCO45_001490</name>
</gene>